<dbReference type="GO" id="GO:0015192">
    <property type="term" value="F:L-phenylalanine transmembrane transporter activity"/>
    <property type="evidence" value="ECO:0007669"/>
    <property type="project" value="TreeGrafter"/>
</dbReference>
<dbReference type="EMBL" id="JACDUU010000002">
    <property type="protein sequence ID" value="MBA2871123.1"/>
    <property type="molecule type" value="Genomic_DNA"/>
</dbReference>
<feature type="transmembrane region" description="Helical" evidence="10">
    <location>
        <begin position="132"/>
        <end position="159"/>
    </location>
</feature>
<dbReference type="PANTHER" id="PTHR11795:SF371">
    <property type="entry name" value="HIGH-AFFINITY BRANCHED-CHAIN AMINO ACID TRANSPORT SYSTEM PERMEASE PROTEIN LIVH"/>
    <property type="match status" value="1"/>
</dbReference>
<comment type="similarity">
    <text evidence="9">Belongs to the binding-protein-dependent transport system permease family. LivHM subfamily.</text>
</comment>
<evidence type="ECO:0000313" key="12">
    <source>
        <dbReference type="Proteomes" id="UP000580891"/>
    </source>
</evidence>
<feature type="transmembrane region" description="Helical" evidence="10">
    <location>
        <begin position="189"/>
        <end position="212"/>
    </location>
</feature>
<keyword evidence="12" id="KW-1185">Reference proteome</keyword>
<dbReference type="PANTHER" id="PTHR11795">
    <property type="entry name" value="BRANCHED-CHAIN AMINO ACID TRANSPORT SYSTEM PERMEASE PROTEIN LIVH"/>
    <property type="match status" value="1"/>
</dbReference>
<gene>
    <name evidence="11" type="ORF">HNQ85_001393</name>
</gene>
<evidence type="ECO:0000256" key="10">
    <source>
        <dbReference type="SAM" id="Phobius"/>
    </source>
</evidence>
<dbReference type="RefSeq" id="WP_181536968.1">
    <property type="nucleotide sequence ID" value="NZ_JACDUU010000002.1"/>
</dbReference>
<dbReference type="GO" id="GO:0005886">
    <property type="term" value="C:plasma membrane"/>
    <property type="evidence" value="ECO:0007669"/>
    <property type="project" value="UniProtKB-SubCell"/>
</dbReference>
<sequence length="292" mass="30878">MELIQQLVNGISLGSIYALIALGYTMVYGIVRLINFAHGDVFMIGAFVGFYAITGLHLGFFSALLLAMAVCSLLGVLIERIAYKPLRNATKIAALITAIGVSLLIEYGVIYIRGAQPEAYPGTILPDKKIELFGVTISSQSILILCTSIVLMILLQLIVHKTKIGKAMRAVSHDAEAARLMGINVDHTISATFAIGSALAGAAGVIFGIYYIKIEPLMGIIPGLKAFVAAVFGGIGIIPGAMVGGLALGVIEALVSGLGYSLWRDGVAFIVLILILIFRPSGLFGKNVREKV</sequence>
<evidence type="ECO:0000256" key="4">
    <source>
        <dbReference type="ARBA" id="ARBA00022519"/>
    </source>
</evidence>
<dbReference type="GO" id="GO:0015188">
    <property type="term" value="F:L-isoleucine transmembrane transporter activity"/>
    <property type="evidence" value="ECO:0007669"/>
    <property type="project" value="TreeGrafter"/>
</dbReference>
<keyword evidence="4" id="KW-0997">Cell inner membrane</keyword>
<dbReference type="AlphaFoldDB" id="A0A7V9YZF7"/>
<dbReference type="GO" id="GO:0042941">
    <property type="term" value="P:D-alanine transmembrane transport"/>
    <property type="evidence" value="ECO:0007669"/>
    <property type="project" value="TreeGrafter"/>
</dbReference>
<keyword evidence="6" id="KW-0029">Amino-acid transport</keyword>
<feature type="transmembrane region" description="Helical" evidence="10">
    <location>
        <begin position="90"/>
        <end position="112"/>
    </location>
</feature>
<name>A0A7V9YZF7_9BACL</name>
<evidence type="ECO:0000313" key="11">
    <source>
        <dbReference type="EMBL" id="MBA2871123.1"/>
    </source>
</evidence>
<dbReference type="InterPro" id="IPR052157">
    <property type="entry name" value="BCAA_transport_permease"/>
</dbReference>
<comment type="subcellular location">
    <subcellularLocation>
        <location evidence="1">Cell membrane</location>
        <topology evidence="1">Multi-pass membrane protein</topology>
    </subcellularLocation>
</comment>
<evidence type="ECO:0000256" key="2">
    <source>
        <dbReference type="ARBA" id="ARBA00022448"/>
    </source>
</evidence>
<dbReference type="CDD" id="cd06582">
    <property type="entry name" value="TM_PBP1_LivH_like"/>
    <property type="match status" value="1"/>
</dbReference>
<feature type="transmembrane region" description="Helical" evidence="10">
    <location>
        <begin position="6"/>
        <end position="26"/>
    </location>
</feature>
<evidence type="ECO:0000256" key="7">
    <source>
        <dbReference type="ARBA" id="ARBA00022989"/>
    </source>
</evidence>
<organism evidence="11 12">
    <name type="scientific">[Anoxybacillus] calidus</name>
    <dbReference type="NCBI Taxonomy" id="575178"/>
    <lineage>
        <taxon>Bacteria</taxon>
        <taxon>Bacillati</taxon>
        <taxon>Bacillota</taxon>
        <taxon>Bacilli</taxon>
        <taxon>Bacillales</taxon>
        <taxon>Anoxybacillaceae</taxon>
        <taxon>Paranoxybacillus</taxon>
    </lineage>
</organism>
<dbReference type="InterPro" id="IPR001851">
    <property type="entry name" value="ABC_transp_permease"/>
</dbReference>
<dbReference type="Pfam" id="PF02653">
    <property type="entry name" value="BPD_transp_2"/>
    <property type="match status" value="1"/>
</dbReference>
<evidence type="ECO:0000256" key="1">
    <source>
        <dbReference type="ARBA" id="ARBA00004651"/>
    </source>
</evidence>
<evidence type="ECO:0000256" key="3">
    <source>
        <dbReference type="ARBA" id="ARBA00022475"/>
    </source>
</evidence>
<keyword evidence="2" id="KW-0813">Transport</keyword>
<feature type="transmembrane region" description="Helical" evidence="10">
    <location>
        <begin position="224"/>
        <end position="255"/>
    </location>
</feature>
<feature type="transmembrane region" description="Helical" evidence="10">
    <location>
        <begin position="267"/>
        <end position="285"/>
    </location>
</feature>
<feature type="transmembrane region" description="Helical" evidence="10">
    <location>
        <begin position="59"/>
        <end position="78"/>
    </location>
</feature>
<comment type="caution">
    <text evidence="11">The sequence shown here is derived from an EMBL/GenBank/DDBJ whole genome shotgun (WGS) entry which is preliminary data.</text>
</comment>
<accession>A0A7V9YZF7</accession>
<keyword evidence="7 10" id="KW-1133">Transmembrane helix</keyword>
<protein>
    <submittedName>
        <fullName evidence="11">Branched-chain amino acid transport system permease protein</fullName>
    </submittedName>
</protein>
<evidence type="ECO:0000256" key="8">
    <source>
        <dbReference type="ARBA" id="ARBA00023136"/>
    </source>
</evidence>
<dbReference type="GO" id="GO:0015808">
    <property type="term" value="P:L-alanine transport"/>
    <property type="evidence" value="ECO:0007669"/>
    <property type="project" value="TreeGrafter"/>
</dbReference>
<keyword evidence="3" id="KW-1003">Cell membrane</keyword>
<evidence type="ECO:0000256" key="6">
    <source>
        <dbReference type="ARBA" id="ARBA00022970"/>
    </source>
</evidence>
<keyword evidence="5 10" id="KW-0812">Transmembrane</keyword>
<proteinExistence type="inferred from homology"/>
<evidence type="ECO:0000256" key="9">
    <source>
        <dbReference type="ARBA" id="ARBA00037998"/>
    </source>
</evidence>
<dbReference type="GO" id="GO:0015190">
    <property type="term" value="F:L-leucine transmembrane transporter activity"/>
    <property type="evidence" value="ECO:0007669"/>
    <property type="project" value="TreeGrafter"/>
</dbReference>
<dbReference type="Proteomes" id="UP000580891">
    <property type="component" value="Unassembled WGS sequence"/>
</dbReference>
<evidence type="ECO:0000256" key="5">
    <source>
        <dbReference type="ARBA" id="ARBA00022692"/>
    </source>
</evidence>
<dbReference type="GO" id="GO:0005304">
    <property type="term" value="F:L-valine transmembrane transporter activity"/>
    <property type="evidence" value="ECO:0007669"/>
    <property type="project" value="TreeGrafter"/>
</dbReference>
<dbReference type="GO" id="GO:1903806">
    <property type="term" value="P:L-isoleucine import across plasma membrane"/>
    <property type="evidence" value="ECO:0007669"/>
    <property type="project" value="TreeGrafter"/>
</dbReference>
<reference evidence="11 12" key="1">
    <citation type="submission" date="2020-07" db="EMBL/GenBank/DDBJ databases">
        <title>Genomic Encyclopedia of Type Strains, Phase IV (KMG-IV): sequencing the most valuable type-strain genomes for metagenomic binning, comparative biology and taxonomic classification.</title>
        <authorList>
            <person name="Goeker M."/>
        </authorList>
    </citation>
    <scope>NUCLEOTIDE SEQUENCE [LARGE SCALE GENOMIC DNA]</scope>
    <source>
        <strain evidence="11 12">DSM 25220</strain>
    </source>
</reference>
<keyword evidence="8 10" id="KW-0472">Membrane</keyword>